<keyword evidence="1" id="KW-0805">Transcription regulation</keyword>
<evidence type="ECO:0000259" key="4">
    <source>
        <dbReference type="PROSITE" id="PS50987"/>
    </source>
</evidence>
<proteinExistence type="predicted"/>
<sequence>MPDPDMTHGFDTRNAAQVAALAKAMAHPARVRIIEFLLSRPGCIGGDIVDEIGLAQSTVSEHLRILKESGLVVGTIERPRICYSLDPGALEPLHALIGLIAARGAQNDAASCCYTPQAYAGKESAE</sequence>
<protein>
    <submittedName>
        <fullName evidence="5">Metalloregulator ArsR/SmtB family transcription factor</fullName>
    </submittedName>
</protein>
<evidence type="ECO:0000256" key="3">
    <source>
        <dbReference type="ARBA" id="ARBA00023163"/>
    </source>
</evidence>
<evidence type="ECO:0000313" key="6">
    <source>
        <dbReference type="Proteomes" id="UP001431784"/>
    </source>
</evidence>
<gene>
    <name evidence="5" type="ORF">PUT78_16335</name>
</gene>
<dbReference type="PROSITE" id="PS50987">
    <property type="entry name" value="HTH_ARSR_2"/>
    <property type="match status" value="1"/>
</dbReference>
<accession>A0ABT5TC17</accession>
<dbReference type="SUPFAM" id="SSF46785">
    <property type="entry name" value="Winged helix' DNA-binding domain"/>
    <property type="match status" value="1"/>
</dbReference>
<evidence type="ECO:0000256" key="2">
    <source>
        <dbReference type="ARBA" id="ARBA00023125"/>
    </source>
</evidence>
<dbReference type="InterPro" id="IPR036390">
    <property type="entry name" value="WH_DNA-bd_sf"/>
</dbReference>
<feature type="domain" description="HTH arsR-type" evidence="4">
    <location>
        <begin position="10"/>
        <end position="105"/>
    </location>
</feature>
<dbReference type="EMBL" id="JAQZSM010000018">
    <property type="protein sequence ID" value="MDD7972667.1"/>
    <property type="molecule type" value="Genomic_DNA"/>
</dbReference>
<dbReference type="InterPro" id="IPR051081">
    <property type="entry name" value="HTH_MetalResp_TranReg"/>
</dbReference>
<dbReference type="PRINTS" id="PR00778">
    <property type="entry name" value="HTHARSR"/>
</dbReference>
<dbReference type="Gene3D" id="1.10.10.10">
    <property type="entry name" value="Winged helix-like DNA-binding domain superfamily/Winged helix DNA-binding domain"/>
    <property type="match status" value="1"/>
</dbReference>
<keyword evidence="6" id="KW-1185">Reference proteome</keyword>
<dbReference type="PANTHER" id="PTHR33154">
    <property type="entry name" value="TRANSCRIPTIONAL REGULATOR, ARSR FAMILY"/>
    <property type="match status" value="1"/>
</dbReference>
<dbReference type="Proteomes" id="UP001431784">
    <property type="component" value="Unassembled WGS sequence"/>
</dbReference>
<dbReference type="NCBIfam" id="NF033788">
    <property type="entry name" value="HTH_metalloreg"/>
    <property type="match status" value="1"/>
</dbReference>
<keyword evidence="3" id="KW-0804">Transcription</keyword>
<dbReference type="PANTHER" id="PTHR33154:SF15">
    <property type="entry name" value="REGULATORY PROTEIN ARSR"/>
    <property type="match status" value="1"/>
</dbReference>
<dbReference type="InterPro" id="IPR036388">
    <property type="entry name" value="WH-like_DNA-bd_sf"/>
</dbReference>
<keyword evidence="2" id="KW-0238">DNA-binding</keyword>
<dbReference type="Pfam" id="PF01022">
    <property type="entry name" value="HTH_5"/>
    <property type="match status" value="1"/>
</dbReference>
<dbReference type="SMART" id="SM00418">
    <property type="entry name" value="HTH_ARSR"/>
    <property type="match status" value="1"/>
</dbReference>
<evidence type="ECO:0000313" key="5">
    <source>
        <dbReference type="EMBL" id="MDD7972667.1"/>
    </source>
</evidence>
<dbReference type="CDD" id="cd00090">
    <property type="entry name" value="HTH_ARSR"/>
    <property type="match status" value="1"/>
</dbReference>
<organism evidence="5 6">
    <name type="scientific">Roseinatronobacter alkalisoli</name>
    <dbReference type="NCBI Taxonomy" id="3028235"/>
    <lineage>
        <taxon>Bacteria</taxon>
        <taxon>Pseudomonadati</taxon>
        <taxon>Pseudomonadota</taxon>
        <taxon>Alphaproteobacteria</taxon>
        <taxon>Rhodobacterales</taxon>
        <taxon>Paracoccaceae</taxon>
        <taxon>Roseinatronobacter</taxon>
    </lineage>
</organism>
<dbReference type="InterPro" id="IPR001845">
    <property type="entry name" value="HTH_ArsR_DNA-bd_dom"/>
</dbReference>
<comment type="caution">
    <text evidence="5">The sequence shown here is derived from an EMBL/GenBank/DDBJ whole genome shotgun (WGS) entry which is preliminary data.</text>
</comment>
<dbReference type="RefSeq" id="WP_274353344.1">
    <property type="nucleotide sequence ID" value="NZ_JAQZSM010000018.1"/>
</dbReference>
<reference evidence="5" key="1">
    <citation type="submission" date="2023-02" db="EMBL/GenBank/DDBJ databases">
        <title>Description of Roseinatronobacter alkalisoli sp. nov., an alkaliphilic bacerium isolated from soda soil.</title>
        <authorList>
            <person name="Wei W."/>
        </authorList>
    </citation>
    <scope>NUCLEOTIDE SEQUENCE</scope>
    <source>
        <strain evidence="5">HJB301</strain>
    </source>
</reference>
<evidence type="ECO:0000256" key="1">
    <source>
        <dbReference type="ARBA" id="ARBA00023015"/>
    </source>
</evidence>
<name>A0ABT5TC17_9RHOB</name>
<dbReference type="InterPro" id="IPR011991">
    <property type="entry name" value="ArsR-like_HTH"/>
</dbReference>